<dbReference type="GO" id="GO:0000139">
    <property type="term" value="C:Golgi membrane"/>
    <property type="evidence" value="ECO:0007669"/>
    <property type="project" value="UniProtKB-SubCell"/>
</dbReference>
<dbReference type="SMART" id="SM01270">
    <property type="entry name" value="Longin"/>
    <property type="match status" value="1"/>
</dbReference>
<feature type="domain" description="Longin" evidence="15">
    <location>
        <begin position="6"/>
        <end position="127"/>
    </location>
</feature>
<dbReference type="AlphaFoldDB" id="D8LIZ8"/>
<dbReference type="InterPro" id="IPR042855">
    <property type="entry name" value="V_SNARE_CC"/>
</dbReference>
<accession>D8LIZ8</accession>
<evidence type="ECO:0000256" key="13">
    <source>
        <dbReference type="SAM" id="Phobius"/>
    </source>
</evidence>
<name>D8LIZ8_ECTSI</name>
<keyword evidence="6" id="KW-0256">Endoplasmic reticulum</keyword>
<dbReference type="OMA" id="FIYWRFF"/>
<evidence type="ECO:0000256" key="12">
    <source>
        <dbReference type="PROSITE-ProRule" id="PRU00290"/>
    </source>
</evidence>
<reference evidence="17 18" key="1">
    <citation type="journal article" date="2010" name="Nature">
        <title>The Ectocarpus genome and the independent evolution of multicellularity in brown algae.</title>
        <authorList>
            <person name="Cock J.M."/>
            <person name="Sterck L."/>
            <person name="Rouze P."/>
            <person name="Scornet D."/>
            <person name="Allen A.E."/>
            <person name="Amoutzias G."/>
            <person name="Anthouard V."/>
            <person name="Artiguenave F."/>
            <person name="Aury J.M."/>
            <person name="Badger J.H."/>
            <person name="Beszteri B."/>
            <person name="Billiau K."/>
            <person name="Bonnet E."/>
            <person name="Bothwell J.H."/>
            <person name="Bowler C."/>
            <person name="Boyen C."/>
            <person name="Brownlee C."/>
            <person name="Carrano C.J."/>
            <person name="Charrier B."/>
            <person name="Cho G.Y."/>
            <person name="Coelho S.M."/>
            <person name="Collen J."/>
            <person name="Corre E."/>
            <person name="Da Silva C."/>
            <person name="Delage L."/>
            <person name="Delaroque N."/>
            <person name="Dittami S.M."/>
            <person name="Doulbeau S."/>
            <person name="Elias M."/>
            <person name="Farnham G."/>
            <person name="Gachon C.M."/>
            <person name="Gschloessl B."/>
            <person name="Heesch S."/>
            <person name="Jabbari K."/>
            <person name="Jubin C."/>
            <person name="Kawai H."/>
            <person name="Kimura K."/>
            <person name="Kloareg B."/>
            <person name="Kupper F.C."/>
            <person name="Lang D."/>
            <person name="Le Bail A."/>
            <person name="Leblanc C."/>
            <person name="Lerouge P."/>
            <person name="Lohr M."/>
            <person name="Lopez P.J."/>
            <person name="Martens C."/>
            <person name="Maumus F."/>
            <person name="Michel G."/>
            <person name="Miranda-Saavedra D."/>
            <person name="Morales J."/>
            <person name="Moreau H."/>
            <person name="Motomura T."/>
            <person name="Nagasato C."/>
            <person name="Napoli C.A."/>
            <person name="Nelson D.R."/>
            <person name="Nyvall-Collen P."/>
            <person name="Peters A.F."/>
            <person name="Pommier C."/>
            <person name="Potin P."/>
            <person name="Poulain J."/>
            <person name="Quesneville H."/>
            <person name="Read B."/>
            <person name="Rensing S.A."/>
            <person name="Ritter A."/>
            <person name="Rousvoal S."/>
            <person name="Samanta M."/>
            <person name="Samson G."/>
            <person name="Schroeder D.C."/>
            <person name="Segurens B."/>
            <person name="Strittmatter M."/>
            <person name="Tonon T."/>
            <person name="Tregear J.W."/>
            <person name="Valentin K."/>
            <person name="von Dassow P."/>
            <person name="Yamagishi T."/>
            <person name="Van de Peer Y."/>
            <person name="Wincker P."/>
        </authorList>
    </citation>
    <scope>NUCLEOTIDE SEQUENCE [LARGE SCALE GENOMIC DNA]</scope>
    <source>
        <strain evidence="18">Ec32 / CCAP1310/4</strain>
    </source>
</reference>
<keyword evidence="10 12" id="KW-0175">Coiled coil</keyword>
<dbReference type="Gene3D" id="3.30.450.50">
    <property type="entry name" value="Longin domain"/>
    <property type="match status" value="1"/>
</dbReference>
<keyword evidence="9" id="KW-0333">Golgi apparatus</keyword>
<dbReference type="STRING" id="2880.D8LIZ8"/>
<dbReference type="eggNOG" id="KOG0862">
    <property type="taxonomic scope" value="Eukaryota"/>
</dbReference>
<dbReference type="GO" id="GO:0015031">
    <property type="term" value="P:protein transport"/>
    <property type="evidence" value="ECO:0007669"/>
    <property type="project" value="UniProtKB-KW"/>
</dbReference>
<dbReference type="GO" id="GO:0005789">
    <property type="term" value="C:endoplasmic reticulum membrane"/>
    <property type="evidence" value="ECO:0007669"/>
    <property type="project" value="UniProtKB-SubCell"/>
</dbReference>
<dbReference type="GO" id="GO:0005484">
    <property type="term" value="F:SNAP receptor activity"/>
    <property type="evidence" value="ECO:0007669"/>
    <property type="project" value="InterPro"/>
</dbReference>
<dbReference type="PANTHER" id="PTHR45837">
    <property type="entry name" value="VESICLE-TRAFFICKING PROTEIN SEC22B"/>
    <property type="match status" value="1"/>
</dbReference>
<evidence type="ECO:0000256" key="2">
    <source>
        <dbReference type="ARBA" id="ARBA00004394"/>
    </source>
</evidence>
<evidence type="ECO:0000256" key="3">
    <source>
        <dbReference type="ARBA" id="ARBA00008025"/>
    </source>
</evidence>
<evidence type="ECO:0000259" key="16">
    <source>
        <dbReference type="PROSITE" id="PS50892"/>
    </source>
</evidence>
<dbReference type="InterPro" id="IPR044565">
    <property type="entry name" value="Sec22"/>
</dbReference>
<comment type="similarity">
    <text evidence="3">Belongs to the synaptobrevin family.</text>
</comment>
<dbReference type="PROSITE" id="PS50859">
    <property type="entry name" value="LONGIN"/>
    <property type="match status" value="1"/>
</dbReference>
<feature type="domain" description="V-SNARE coiled-coil homology" evidence="16">
    <location>
        <begin position="142"/>
        <end position="202"/>
    </location>
</feature>
<dbReference type="FunCoup" id="D8LIZ8">
    <property type="interactions" value="536"/>
</dbReference>
<dbReference type="EMBL" id="FN648409">
    <property type="protein sequence ID" value="CBN76882.1"/>
    <property type="molecule type" value="Genomic_DNA"/>
</dbReference>
<dbReference type="CDD" id="cd15866">
    <property type="entry name" value="R-SNARE_SEC22"/>
    <property type="match status" value="1"/>
</dbReference>
<dbReference type="Gene3D" id="1.20.5.110">
    <property type="match status" value="1"/>
</dbReference>
<dbReference type="SUPFAM" id="SSF64356">
    <property type="entry name" value="SNARE-like"/>
    <property type="match status" value="1"/>
</dbReference>
<keyword evidence="11 13" id="KW-0472">Membrane</keyword>
<evidence type="ECO:0000256" key="11">
    <source>
        <dbReference type="ARBA" id="ARBA00023136"/>
    </source>
</evidence>
<proteinExistence type="inferred from homology"/>
<organism evidence="17 18">
    <name type="scientific">Ectocarpus siliculosus</name>
    <name type="common">Brown alga</name>
    <name type="synonym">Conferva siliculosa</name>
    <dbReference type="NCBI Taxonomy" id="2880"/>
    <lineage>
        <taxon>Eukaryota</taxon>
        <taxon>Sar</taxon>
        <taxon>Stramenopiles</taxon>
        <taxon>Ochrophyta</taxon>
        <taxon>PX clade</taxon>
        <taxon>Phaeophyceae</taxon>
        <taxon>Ectocarpales</taxon>
        <taxon>Ectocarpaceae</taxon>
        <taxon>Ectocarpus</taxon>
    </lineage>
</organism>
<feature type="transmembrane region" description="Helical" evidence="13">
    <location>
        <begin position="204"/>
        <end position="222"/>
    </location>
</feature>
<dbReference type="Pfam" id="PF13774">
    <property type="entry name" value="Longin"/>
    <property type="match status" value="1"/>
</dbReference>
<evidence type="ECO:0000256" key="4">
    <source>
        <dbReference type="ARBA" id="ARBA00022448"/>
    </source>
</evidence>
<dbReference type="InterPro" id="IPR010908">
    <property type="entry name" value="Longin_dom"/>
</dbReference>
<protein>
    <submittedName>
        <fullName evidence="17">Soluble NSF Attachment Protein (SNAP) Receptor (SNARE)</fullName>
    </submittedName>
</protein>
<evidence type="ECO:0000256" key="10">
    <source>
        <dbReference type="ARBA" id="ARBA00023054"/>
    </source>
</evidence>
<evidence type="ECO:0000256" key="7">
    <source>
        <dbReference type="ARBA" id="ARBA00022927"/>
    </source>
</evidence>
<keyword evidence="7" id="KW-0653">Protein transport</keyword>
<dbReference type="Proteomes" id="UP000002630">
    <property type="component" value="Linkage Group LG08"/>
</dbReference>
<keyword evidence="4" id="KW-0813">Transport</keyword>
<keyword evidence="5 13" id="KW-0812">Transmembrane</keyword>
<dbReference type="GO" id="GO:0006890">
    <property type="term" value="P:retrograde vesicle-mediated transport, Golgi to endoplasmic reticulum"/>
    <property type="evidence" value="ECO:0007669"/>
    <property type="project" value="InterPro"/>
</dbReference>
<dbReference type="SUPFAM" id="SSF58038">
    <property type="entry name" value="SNARE fusion complex"/>
    <property type="match status" value="1"/>
</dbReference>
<keyword evidence="14" id="KW-0732">Signal</keyword>
<comment type="subcellular location">
    <subcellularLocation>
        <location evidence="1">Endoplasmic reticulum membrane</location>
        <topology evidence="1">Single-pass type IV membrane protein</topology>
    </subcellularLocation>
    <subcellularLocation>
        <location evidence="2">Golgi apparatus membrane</location>
    </subcellularLocation>
</comment>
<dbReference type="InterPro" id="IPR011012">
    <property type="entry name" value="Longin-like_dom_sf"/>
</dbReference>
<keyword evidence="17" id="KW-0675">Receptor</keyword>
<evidence type="ECO:0000256" key="8">
    <source>
        <dbReference type="ARBA" id="ARBA00022989"/>
    </source>
</evidence>
<dbReference type="InParanoid" id="D8LIZ8"/>
<feature type="signal peptide" evidence="14">
    <location>
        <begin position="1"/>
        <end position="26"/>
    </location>
</feature>
<evidence type="ECO:0000256" key="1">
    <source>
        <dbReference type="ARBA" id="ARBA00004163"/>
    </source>
</evidence>
<evidence type="ECO:0000256" key="5">
    <source>
        <dbReference type="ARBA" id="ARBA00022692"/>
    </source>
</evidence>
<dbReference type="PROSITE" id="PS50892">
    <property type="entry name" value="V_SNARE"/>
    <property type="match status" value="1"/>
</dbReference>
<keyword evidence="18" id="KW-1185">Reference proteome</keyword>
<gene>
    <name evidence="17" type="primary">SNR2</name>
    <name evidence="17" type="ORF">Esi_0023_0147</name>
</gene>
<sequence>MPVLTFVARVMDGLLLVASMDSGSDSAATVDVCRSQAKQILKRLNPRSVAKCSIESRPYVFHYMIEQGICYLTLAEKGYPKRLAFLYLEEIHQEFVGELRQDYGEDWRNKVETAARPYAFIKFDKVIQRKRKEFLDPQSRNNMARLNDDLADIHSIMKQNIEEVLNRGEKLDHVSEISKTLSTQAEQFKWSSKKLSLMALWQKYGPIGAMVIAILFILWWKFF</sequence>
<dbReference type="GO" id="GO:0006888">
    <property type="term" value="P:endoplasmic reticulum to Golgi vesicle-mediated transport"/>
    <property type="evidence" value="ECO:0007669"/>
    <property type="project" value="InterPro"/>
</dbReference>
<evidence type="ECO:0000313" key="18">
    <source>
        <dbReference type="Proteomes" id="UP000002630"/>
    </source>
</evidence>
<evidence type="ECO:0000259" key="15">
    <source>
        <dbReference type="PROSITE" id="PS50859"/>
    </source>
</evidence>
<keyword evidence="8 13" id="KW-1133">Transmembrane helix</keyword>
<dbReference type="Pfam" id="PF00957">
    <property type="entry name" value="Synaptobrevin"/>
    <property type="match status" value="1"/>
</dbReference>
<feature type="chain" id="PRO_5003117189" evidence="14">
    <location>
        <begin position="27"/>
        <end position="223"/>
    </location>
</feature>
<dbReference type="CDD" id="cd14824">
    <property type="entry name" value="Longin"/>
    <property type="match status" value="1"/>
</dbReference>
<dbReference type="FunFam" id="3.30.450.50:FF:000018">
    <property type="entry name" value="Vesicle-trafficking protein SEC22b"/>
    <property type="match status" value="1"/>
</dbReference>
<dbReference type="EMBL" id="FN649733">
    <property type="protein sequence ID" value="CBN76882.1"/>
    <property type="molecule type" value="Genomic_DNA"/>
</dbReference>
<evidence type="ECO:0000256" key="6">
    <source>
        <dbReference type="ARBA" id="ARBA00022824"/>
    </source>
</evidence>
<dbReference type="OrthoDB" id="1719357at2759"/>
<evidence type="ECO:0000256" key="14">
    <source>
        <dbReference type="SAM" id="SignalP"/>
    </source>
</evidence>
<evidence type="ECO:0000256" key="9">
    <source>
        <dbReference type="ARBA" id="ARBA00023034"/>
    </source>
</evidence>
<evidence type="ECO:0000313" key="17">
    <source>
        <dbReference type="EMBL" id="CBN76882.1"/>
    </source>
</evidence>